<dbReference type="Gene3D" id="2.102.10.10">
    <property type="entry name" value="Rieske [2Fe-2S] iron-sulphur domain"/>
    <property type="match status" value="1"/>
</dbReference>
<dbReference type="InterPro" id="IPR036922">
    <property type="entry name" value="Rieske_2Fe-2S_sf"/>
</dbReference>
<dbReference type="Pfam" id="PF00355">
    <property type="entry name" value="Rieske"/>
    <property type="match status" value="1"/>
</dbReference>
<dbReference type="Gene3D" id="3.50.50.60">
    <property type="entry name" value="FAD/NAD(P)-binding domain"/>
    <property type="match status" value="1"/>
</dbReference>
<keyword evidence="1" id="KW-0001">2Fe-2S</keyword>
<evidence type="ECO:0000256" key="4">
    <source>
        <dbReference type="ARBA" id="ARBA00023014"/>
    </source>
</evidence>
<dbReference type="Gene3D" id="3.30.9.10">
    <property type="entry name" value="D-Amino Acid Oxidase, subunit A, domain 2"/>
    <property type="match status" value="1"/>
</dbReference>
<dbReference type="GO" id="GO:0016020">
    <property type="term" value="C:membrane"/>
    <property type="evidence" value="ECO:0007669"/>
    <property type="project" value="InterPro"/>
</dbReference>
<organism evidence="7 8">
    <name type="scientific">Lentibacillus cibarius</name>
    <dbReference type="NCBI Taxonomy" id="2583219"/>
    <lineage>
        <taxon>Bacteria</taxon>
        <taxon>Bacillati</taxon>
        <taxon>Bacillota</taxon>
        <taxon>Bacilli</taxon>
        <taxon>Bacillales</taxon>
        <taxon>Bacillaceae</taxon>
        <taxon>Lentibacillus</taxon>
    </lineage>
</organism>
<evidence type="ECO:0000313" key="8">
    <source>
        <dbReference type="Proteomes" id="UP000306980"/>
    </source>
</evidence>
<dbReference type="InterPro" id="IPR006076">
    <property type="entry name" value="FAD-dep_OxRdtase"/>
</dbReference>
<dbReference type="AlphaFoldDB" id="A0A5S3QN39"/>
<name>A0A5S3QN39_9BACI</name>
<keyword evidence="3" id="KW-0408">Iron</keyword>
<dbReference type="GO" id="GO:0016705">
    <property type="term" value="F:oxidoreductase activity, acting on paired donors, with incorporation or reduction of molecular oxygen"/>
    <property type="evidence" value="ECO:0007669"/>
    <property type="project" value="UniProtKB-ARBA"/>
</dbReference>
<dbReference type="InterPro" id="IPR005805">
    <property type="entry name" value="Rieske_Fe-S_prot_C"/>
</dbReference>
<dbReference type="InterPro" id="IPR017941">
    <property type="entry name" value="Rieske_2Fe-2S"/>
</dbReference>
<evidence type="ECO:0000256" key="5">
    <source>
        <dbReference type="ARBA" id="ARBA00023157"/>
    </source>
</evidence>
<dbReference type="SUPFAM" id="SSF50022">
    <property type="entry name" value="ISP domain"/>
    <property type="match status" value="1"/>
</dbReference>
<dbReference type="GO" id="GO:0051537">
    <property type="term" value="F:2 iron, 2 sulfur cluster binding"/>
    <property type="evidence" value="ECO:0007669"/>
    <property type="project" value="UniProtKB-KW"/>
</dbReference>
<sequence>MTEYDDKGLPQESKSYWLEGVDLPAFPSLEENRKVDVAIVGGGIAGITSAYLLTEKGYKVALLDSDTLLHGTTGHTTAKVTAQHGLIYDELIQNIGEKKAKKYYRANLEALQFIQNMVEQQEIDCDFRKQDAYLYATSDEDIHKLKKEAKAYDRLGIDGELIDSLPLTDIKVKKALVMKNQAQFHPTKYLSKLVQKMHAKGAYIYENTTAVNINSDKETKVMTRNGKEIKADKVLVCSHFPFYEGTGLYSARMHASRSYILAAKTKKKFPGGMYISVGQPTRSLRSVEINGENMVLIVGESHKTGQGEDTMKHYQALEDFGQKTFGLDQVVYRWSAQDLITLDKVPFIGKITANQPHTLIATGFRKWGMSNGTAAALLLTDLVTGDGNTYADLFTPLRFNAKPGLKNILVDNANVVGQLVKGKIELPDDKLKNLSIDEGAVIMIKGERKGAYKDKQGNVYVVDTTCTHVGCEVGWNGAERSWDCPCHGSRFSYTGEVIEGPAETPLKRYDYHMLDNLTSKDSGY</sequence>
<dbReference type="InterPro" id="IPR036188">
    <property type="entry name" value="FAD/NAD-bd_sf"/>
</dbReference>
<gene>
    <name evidence="7" type="ORF">FFL34_14705</name>
</gene>
<dbReference type="PROSITE" id="PS51296">
    <property type="entry name" value="RIESKE"/>
    <property type="match status" value="1"/>
</dbReference>
<keyword evidence="5" id="KW-1015">Disulfide bond</keyword>
<dbReference type="Pfam" id="PF01266">
    <property type="entry name" value="DAO"/>
    <property type="match status" value="1"/>
</dbReference>
<evidence type="ECO:0000256" key="2">
    <source>
        <dbReference type="ARBA" id="ARBA00022723"/>
    </source>
</evidence>
<dbReference type="FunFam" id="2.102.10.10:FF:000014">
    <property type="entry name" value="Oxidoreductase, FAD dependent"/>
    <property type="match status" value="1"/>
</dbReference>
<dbReference type="PANTHER" id="PTHR13847:SF274">
    <property type="entry name" value="RIESKE 2FE-2S IRON-SULFUR PROTEIN YHFW-RELATED"/>
    <property type="match status" value="1"/>
</dbReference>
<keyword evidence="2" id="KW-0479">Metal-binding</keyword>
<dbReference type="GO" id="GO:0004497">
    <property type="term" value="F:monooxygenase activity"/>
    <property type="evidence" value="ECO:0007669"/>
    <property type="project" value="UniProtKB-ARBA"/>
</dbReference>
<dbReference type="OrthoDB" id="9767869at2"/>
<dbReference type="PRINTS" id="PR00162">
    <property type="entry name" value="RIESKE"/>
</dbReference>
<dbReference type="SUPFAM" id="SSF51905">
    <property type="entry name" value="FAD/NAD(P)-binding domain"/>
    <property type="match status" value="1"/>
</dbReference>
<dbReference type="RefSeq" id="WP_138604091.1">
    <property type="nucleotide sequence ID" value="NZ_VCIA01000001.1"/>
</dbReference>
<protein>
    <submittedName>
        <fullName evidence="7">FAD-dependent oxidoreductase</fullName>
    </submittedName>
</protein>
<dbReference type="PANTHER" id="PTHR13847">
    <property type="entry name" value="SARCOSINE DEHYDROGENASE-RELATED"/>
    <property type="match status" value="1"/>
</dbReference>
<dbReference type="InterPro" id="IPR038010">
    <property type="entry name" value="YhfW_C"/>
</dbReference>
<reference evidence="7 8" key="1">
    <citation type="submission" date="2019-05" db="EMBL/GenBank/DDBJ databases">
        <title>Genomic analysis of Lentibacillus sp. NKC220-2.</title>
        <authorList>
            <person name="Oh Y.J."/>
        </authorList>
    </citation>
    <scope>NUCLEOTIDE SEQUENCE [LARGE SCALE GENOMIC DNA]</scope>
    <source>
        <strain evidence="7 8">NKC220-2</strain>
    </source>
</reference>
<accession>A0A5S3QN39</accession>
<evidence type="ECO:0000256" key="1">
    <source>
        <dbReference type="ARBA" id="ARBA00022714"/>
    </source>
</evidence>
<dbReference type="Proteomes" id="UP000306980">
    <property type="component" value="Unassembled WGS sequence"/>
</dbReference>
<evidence type="ECO:0000313" key="7">
    <source>
        <dbReference type="EMBL" id="TMN23199.1"/>
    </source>
</evidence>
<dbReference type="CDD" id="cd03477">
    <property type="entry name" value="Rieske_YhfW_C"/>
    <property type="match status" value="1"/>
</dbReference>
<dbReference type="EMBL" id="VCIA01000001">
    <property type="protein sequence ID" value="TMN23199.1"/>
    <property type="molecule type" value="Genomic_DNA"/>
</dbReference>
<evidence type="ECO:0000256" key="3">
    <source>
        <dbReference type="ARBA" id="ARBA00023004"/>
    </source>
</evidence>
<keyword evidence="4" id="KW-0411">Iron-sulfur</keyword>
<dbReference type="GO" id="GO:0005737">
    <property type="term" value="C:cytoplasm"/>
    <property type="evidence" value="ECO:0007669"/>
    <property type="project" value="TreeGrafter"/>
</dbReference>
<dbReference type="GO" id="GO:0046872">
    <property type="term" value="F:metal ion binding"/>
    <property type="evidence" value="ECO:0007669"/>
    <property type="project" value="UniProtKB-KW"/>
</dbReference>
<proteinExistence type="predicted"/>
<evidence type="ECO:0000259" key="6">
    <source>
        <dbReference type="PROSITE" id="PS51296"/>
    </source>
</evidence>
<feature type="domain" description="Rieske" evidence="6">
    <location>
        <begin position="426"/>
        <end position="520"/>
    </location>
</feature>
<comment type="caution">
    <text evidence="7">The sequence shown here is derived from an EMBL/GenBank/DDBJ whole genome shotgun (WGS) entry which is preliminary data.</text>
</comment>